<evidence type="ECO:0000313" key="1">
    <source>
        <dbReference type="EMBL" id="MPW26114.1"/>
    </source>
</evidence>
<protein>
    <recommendedName>
        <fullName evidence="3">Abi family protein</fullName>
    </recommendedName>
</protein>
<organism evidence="1 2">
    <name type="scientific">Alkalibaculum sporogenes</name>
    <dbReference type="NCBI Taxonomy" id="2655001"/>
    <lineage>
        <taxon>Bacteria</taxon>
        <taxon>Bacillati</taxon>
        <taxon>Bacillota</taxon>
        <taxon>Clostridia</taxon>
        <taxon>Eubacteriales</taxon>
        <taxon>Eubacteriaceae</taxon>
        <taxon>Alkalibaculum</taxon>
    </lineage>
</organism>
<keyword evidence="2" id="KW-1185">Reference proteome</keyword>
<evidence type="ECO:0008006" key="3">
    <source>
        <dbReference type="Google" id="ProtNLM"/>
    </source>
</evidence>
<reference evidence="1 2" key="1">
    <citation type="submission" date="2019-10" db="EMBL/GenBank/DDBJ databases">
        <title>Alkalibaculum tamaniensis sp.nov., a new alkaliphilic acetogen, isolated on methoxylated aromatics from a mud volcano.</title>
        <authorList>
            <person name="Khomyakova M.A."/>
            <person name="Merkel A.Y."/>
            <person name="Bonch-Osmolovskaya E.A."/>
            <person name="Slobodkin A.I."/>
        </authorList>
    </citation>
    <scope>NUCLEOTIDE SEQUENCE [LARGE SCALE GENOMIC DNA]</scope>
    <source>
        <strain evidence="1 2">M08DMB</strain>
    </source>
</reference>
<evidence type="ECO:0000313" key="2">
    <source>
        <dbReference type="Proteomes" id="UP000440004"/>
    </source>
</evidence>
<dbReference type="EMBL" id="WHNX01000014">
    <property type="protein sequence ID" value="MPW26114.1"/>
    <property type="molecule type" value="Genomic_DNA"/>
</dbReference>
<comment type="caution">
    <text evidence="1">The sequence shown here is derived from an EMBL/GenBank/DDBJ whole genome shotgun (WGS) entry which is preliminary data.</text>
</comment>
<sequence length="167" mass="19223">MICLYGYVPFWVLVNTLTLGTISKFYSYMVVKDQNDVGRKFKLKPNELSSILFVLSIYRNACAHDERLYNLKAINKNGRPNMIKSTPLHTSLVIPQDSSGNHKHGKNDLFSIVIIFKLVLSKTSFNRSFYAIKTEIEKLEKQLNTIEIGDVLLEMGFPKNWYAIKNI</sequence>
<dbReference type="InterPro" id="IPR011664">
    <property type="entry name" value="Abi_system_AbiD/AbiF-like"/>
</dbReference>
<dbReference type="AlphaFoldDB" id="A0A6A7K9L0"/>
<accession>A0A6A7K9L0</accession>
<dbReference type="Pfam" id="PF07751">
    <property type="entry name" value="Abi_2"/>
    <property type="match status" value="1"/>
</dbReference>
<dbReference type="Proteomes" id="UP000440004">
    <property type="component" value="Unassembled WGS sequence"/>
</dbReference>
<name>A0A6A7K9L0_9FIRM</name>
<proteinExistence type="predicted"/>
<gene>
    <name evidence="1" type="ORF">GC105_09950</name>
</gene>